<protein>
    <submittedName>
        <fullName evidence="5">Uncharacterized protein LOC106461271</fullName>
    </submittedName>
</protein>
<dbReference type="RefSeq" id="XP_013776541.1">
    <property type="nucleotide sequence ID" value="XM_013921087.2"/>
</dbReference>
<keyword evidence="3" id="KW-0472">Membrane</keyword>
<evidence type="ECO:0000313" key="5">
    <source>
        <dbReference type="RefSeq" id="XP_013776541.1"/>
    </source>
</evidence>
<dbReference type="SUPFAM" id="SSF57302">
    <property type="entry name" value="Snake toxin-like"/>
    <property type="match status" value="1"/>
</dbReference>
<dbReference type="PANTHER" id="PTHR10036">
    <property type="entry name" value="CD59 GLYCOPROTEIN"/>
    <property type="match status" value="1"/>
</dbReference>
<dbReference type="PANTHER" id="PTHR10036:SF3">
    <property type="entry name" value="PROTEIN SLEEPLESS-RELATED"/>
    <property type="match status" value="1"/>
</dbReference>
<evidence type="ECO:0000256" key="2">
    <source>
        <dbReference type="ARBA" id="ARBA00023157"/>
    </source>
</evidence>
<organism evidence="4 5">
    <name type="scientific">Limulus polyphemus</name>
    <name type="common">Atlantic horseshoe crab</name>
    <dbReference type="NCBI Taxonomy" id="6850"/>
    <lineage>
        <taxon>Eukaryota</taxon>
        <taxon>Metazoa</taxon>
        <taxon>Ecdysozoa</taxon>
        <taxon>Arthropoda</taxon>
        <taxon>Chelicerata</taxon>
        <taxon>Merostomata</taxon>
        <taxon>Xiphosura</taxon>
        <taxon>Limulidae</taxon>
        <taxon>Limulus</taxon>
    </lineage>
</organism>
<dbReference type="Gene3D" id="2.10.60.10">
    <property type="entry name" value="CD59"/>
    <property type="match status" value="1"/>
</dbReference>
<reference evidence="5" key="1">
    <citation type="submission" date="2025-08" db="UniProtKB">
        <authorList>
            <consortium name="RefSeq"/>
        </authorList>
    </citation>
    <scope>IDENTIFICATION</scope>
    <source>
        <tissue evidence="5">Muscle</tissue>
    </source>
</reference>
<evidence type="ECO:0000256" key="3">
    <source>
        <dbReference type="SAM" id="Phobius"/>
    </source>
</evidence>
<feature type="transmembrane region" description="Helical" evidence="3">
    <location>
        <begin position="127"/>
        <end position="145"/>
    </location>
</feature>
<sequence>MTNLNLWYVIICFFIISTSVFALECYVCTNQENNEDKCVKTIKTCEPMEERCLSEVKWGSTPYWAPSGEKQFYITKRCATGDICEEFDRNISKRCDKIWYNDWECAECCHGDRCNYYVTLAGICEKGSFLIVTISAVLVFVSTQLL</sequence>
<keyword evidence="3" id="KW-0812">Transmembrane</keyword>
<keyword evidence="3" id="KW-1133">Transmembrane helix</keyword>
<accession>A0ABM1B7S7</accession>
<gene>
    <name evidence="5" type="primary">LOC106461271</name>
</gene>
<name>A0ABM1B7S7_LIMPO</name>
<dbReference type="CDD" id="cd23599">
    <property type="entry name" value="TFP_LU_ECD_Cold"/>
    <property type="match status" value="1"/>
</dbReference>
<dbReference type="Proteomes" id="UP000694941">
    <property type="component" value="Unplaced"/>
</dbReference>
<feature type="transmembrane region" description="Helical" evidence="3">
    <location>
        <begin position="6"/>
        <end position="27"/>
    </location>
</feature>
<evidence type="ECO:0000256" key="1">
    <source>
        <dbReference type="ARBA" id="ARBA00022729"/>
    </source>
</evidence>
<evidence type="ECO:0000313" key="4">
    <source>
        <dbReference type="Proteomes" id="UP000694941"/>
    </source>
</evidence>
<proteinExistence type="predicted"/>
<keyword evidence="1" id="KW-0732">Signal</keyword>
<dbReference type="GeneID" id="106461271"/>
<keyword evidence="2" id="KW-1015">Disulfide bond</keyword>
<keyword evidence="4" id="KW-1185">Reference proteome</keyword>
<dbReference type="InterPro" id="IPR045860">
    <property type="entry name" value="Snake_toxin-like_sf"/>
</dbReference>